<dbReference type="Pfam" id="PF21018">
    <property type="entry name" value="BipA_C"/>
    <property type="match status" value="1"/>
</dbReference>
<dbReference type="CDD" id="cd03710">
    <property type="entry name" value="BipA_TypA_C"/>
    <property type="match status" value="1"/>
</dbReference>
<dbReference type="AlphaFoldDB" id="A0A835VY82"/>
<dbReference type="Gene3D" id="3.30.70.870">
    <property type="entry name" value="Elongation Factor G (Translational Gtpase), domain 3"/>
    <property type="match status" value="1"/>
</dbReference>
<keyword evidence="1" id="KW-0547">Nucleotide-binding</keyword>
<dbReference type="PRINTS" id="PR00315">
    <property type="entry name" value="ELONGATNFCT"/>
</dbReference>
<dbReference type="NCBIfam" id="TIGR00231">
    <property type="entry name" value="small_GTP"/>
    <property type="match status" value="1"/>
</dbReference>
<dbReference type="GO" id="GO:0005525">
    <property type="term" value="F:GTP binding"/>
    <property type="evidence" value="ECO:0007669"/>
    <property type="project" value="UniProtKB-KW"/>
</dbReference>
<comment type="caution">
    <text evidence="4">The sequence shown here is derived from an EMBL/GenBank/DDBJ whole genome shotgun (WGS) entry which is preliminary data.</text>
</comment>
<dbReference type="SUPFAM" id="SSF54980">
    <property type="entry name" value="EF-G C-terminal domain-like"/>
    <property type="match status" value="2"/>
</dbReference>
<dbReference type="SUPFAM" id="SSF50447">
    <property type="entry name" value="Translation proteins"/>
    <property type="match status" value="1"/>
</dbReference>
<dbReference type="FunFam" id="3.30.70.240:FF:000002">
    <property type="entry name" value="GTP-binding protein TypA"/>
    <property type="match status" value="1"/>
</dbReference>
<evidence type="ECO:0000256" key="1">
    <source>
        <dbReference type="ARBA" id="ARBA00022741"/>
    </source>
</evidence>
<keyword evidence="2" id="KW-0342">GTP-binding</keyword>
<dbReference type="FunFam" id="2.40.50.250:FF:000001">
    <property type="entry name" value="GTP-binding protein TypA"/>
    <property type="match status" value="1"/>
</dbReference>
<proteinExistence type="predicted"/>
<dbReference type="Gene3D" id="2.40.30.10">
    <property type="entry name" value="Translation factors"/>
    <property type="match status" value="1"/>
</dbReference>
<accession>A0A835VY82</accession>
<evidence type="ECO:0000313" key="5">
    <source>
        <dbReference type="Proteomes" id="UP000613740"/>
    </source>
</evidence>
<dbReference type="Gene3D" id="2.40.50.250">
    <property type="entry name" value="bipa protein"/>
    <property type="match status" value="1"/>
</dbReference>
<dbReference type="InterPro" id="IPR035647">
    <property type="entry name" value="EFG_III/V"/>
</dbReference>
<dbReference type="InterPro" id="IPR035651">
    <property type="entry name" value="BipA_V"/>
</dbReference>
<evidence type="ECO:0000313" key="4">
    <source>
        <dbReference type="EMBL" id="KAG2432310.1"/>
    </source>
</evidence>
<name>A0A835VY82_9CHLO</name>
<dbReference type="PROSITE" id="PS00301">
    <property type="entry name" value="G_TR_1"/>
    <property type="match status" value="1"/>
</dbReference>
<protein>
    <recommendedName>
        <fullName evidence="3">Tr-type G domain-containing protein</fullName>
    </recommendedName>
</protein>
<keyword evidence="5" id="KW-1185">Reference proteome</keyword>
<dbReference type="Proteomes" id="UP000613740">
    <property type="component" value="Unassembled WGS sequence"/>
</dbReference>
<dbReference type="GO" id="GO:0005829">
    <property type="term" value="C:cytosol"/>
    <property type="evidence" value="ECO:0007669"/>
    <property type="project" value="TreeGrafter"/>
</dbReference>
<dbReference type="GO" id="GO:1990904">
    <property type="term" value="C:ribonucleoprotein complex"/>
    <property type="evidence" value="ECO:0007669"/>
    <property type="project" value="TreeGrafter"/>
</dbReference>
<reference evidence="4" key="1">
    <citation type="journal article" date="2020" name="bioRxiv">
        <title>Comparative genomics of Chlamydomonas.</title>
        <authorList>
            <person name="Craig R.J."/>
            <person name="Hasan A.R."/>
            <person name="Ness R.W."/>
            <person name="Keightley P.D."/>
        </authorList>
    </citation>
    <scope>NUCLEOTIDE SEQUENCE</scope>
    <source>
        <strain evidence="4">CCAP 11/173</strain>
    </source>
</reference>
<dbReference type="InterPro" id="IPR047041">
    <property type="entry name" value="BipA_GTP-bd_dom"/>
</dbReference>
<dbReference type="InterPro" id="IPR009000">
    <property type="entry name" value="Transl_B-barrel_sf"/>
</dbReference>
<dbReference type="Gene3D" id="3.30.70.240">
    <property type="match status" value="1"/>
</dbReference>
<gene>
    <name evidence="4" type="ORF">HYH02_013030</name>
</gene>
<dbReference type="Pfam" id="PF00009">
    <property type="entry name" value="GTP_EFTU"/>
    <property type="match status" value="1"/>
</dbReference>
<dbReference type="PANTHER" id="PTHR42908">
    <property type="entry name" value="TRANSLATION ELONGATION FACTOR-RELATED"/>
    <property type="match status" value="1"/>
</dbReference>
<evidence type="ECO:0000256" key="2">
    <source>
        <dbReference type="ARBA" id="ARBA00023134"/>
    </source>
</evidence>
<dbReference type="InterPro" id="IPR027417">
    <property type="entry name" value="P-loop_NTPase"/>
</dbReference>
<dbReference type="PANTHER" id="PTHR42908:SF8">
    <property type="entry name" value="TR-TYPE G DOMAIN-CONTAINING PROTEIN"/>
    <property type="match status" value="1"/>
</dbReference>
<dbReference type="Pfam" id="PF22042">
    <property type="entry name" value="EF-G_D2"/>
    <property type="match status" value="1"/>
</dbReference>
<dbReference type="CDD" id="cd01891">
    <property type="entry name" value="TypA_BipA"/>
    <property type="match status" value="1"/>
</dbReference>
<dbReference type="InterPro" id="IPR000640">
    <property type="entry name" value="EFG_V-like"/>
</dbReference>
<dbReference type="Pfam" id="PF00679">
    <property type="entry name" value="EFG_C"/>
    <property type="match status" value="1"/>
</dbReference>
<dbReference type="Gene3D" id="3.40.50.300">
    <property type="entry name" value="P-loop containing nucleotide triphosphate hydrolases"/>
    <property type="match status" value="1"/>
</dbReference>
<dbReference type="GO" id="GO:0003924">
    <property type="term" value="F:GTPase activity"/>
    <property type="evidence" value="ECO:0007669"/>
    <property type="project" value="InterPro"/>
</dbReference>
<dbReference type="InterPro" id="IPR042116">
    <property type="entry name" value="TypA/BipA_C"/>
</dbReference>
<dbReference type="OrthoDB" id="364892at2759"/>
<dbReference type="SUPFAM" id="SSF52540">
    <property type="entry name" value="P-loop containing nucleoside triphosphate hydrolases"/>
    <property type="match status" value="1"/>
</dbReference>
<dbReference type="InterPro" id="IPR000795">
    <property type="entry name" value="T_Tr_GTP-bd_dom"/>
</dbReference>
<evidence type="ECO:0000259" key="3">
    <source>
        <dbReference type="PROSITE" id="PS51722"/>
    </source>
</evidence>
<dbReference type="InterPro" id="IPR031157">
    <property type="entry name" value="G_TR_CS"/>
</dbReference>
<dbReference type="InterPro" id="IPR005225">
    <property type="entry name" value="Small_GTP-bd"/>
</dbReference>
<dbReference type="PROSITE" id="PS51722">
    <property type="entry name" value="G_TR_2"/>
    <property type="match status" value="1"/>
</dbReference>
<organism evidence="4 5">
    <name type="scientific">Chlamydomonas schloesseri</name>
    <dbReference type="NCBI Taxonomy" id="2026947"/>
    <lineage>
        <taxon>Eukaryota</taxon>
        <taxon>Viridiplantae</taxon>
        <taxon>Chlorophyta</taxon>
        <taxon>core chlorophytes</taxon>
        <taxon>Chlorophyceae</taxon>
        <taxon>CS clade</taxon>
        <taxon>Chlamydomonadales</taxon>
        <taxon>Chlamydomonadaceae</taxon>
        <taxon>Chlamydomonas</taxon>
    </lineage>
</organism>
<sequence>MTTEQSGLQASSAARPFTLPSVATIRLLSVGARDTTPCDILRSSSSASSRNHSALLDVASSSVLGPAHWSQQQRRAALHTSPPAHAAAAAAAGGGAGPAARDPATLRNFAIIAHIDHGKTTLMDRLLGACGHGSGLEERAMDSHSLEKERGITILAKVTSFTWGGYHLNAVDTPGHADFGGEVERVLGLVDGCVLLVDAAEGPLAQTKYVVGKALARGLRPIVLLNKVDRPAATPERCAAVANSLLDLFVAAGASDEQLDFPLLYASAKQGWVSRTLPPHGSAPPGDGGMLPLLETIASHVPPPATADTLSQPFAMGVTWIERDPYIGRIATGRVDSGRVRVGDKVRVLSHETGGPAGEAEYKVTRIGKRAGMAKIQLDEAVAGDIVSIAGAGSAAIADTIANPAVTTLLDPGRVDPPTLAMVFGPNDSPLAGRAGKALTGRAIGERLQAEAETSVSLRVRPAADGAGAERYEVQARGELQLGVLIESMRREGAELAVSPPQVLLRQGEGGQVMEPLEEVMVEVADEVAGSVIEALSLRKAELSDMTPMPGTGKQRLTFVAPSRGLIGFKSVFVNLTRGEGILNRVFLRYAPHKGPMEGVRKGVMVSVADGRASSYALGELQSRGTFFVTPGADVYAGMVVGEHTREEDLDVNPVKEKKASNVRTVQSDDKISLGAPRLLSLEDAIGYVAGDELIEVTPAAVRLRKEILDAGVRRSKAKRAQQGQQ</sequence>
<feature type="domain" description="Tr-type G" evidence="3">
    <location>
        <begin position="104"/>
        <end position="305"/>
    </location>
</feature>
<dbReference type="InterPro" id="IPR048876">
    <property type="entry name" value="BipA_C"/>
</dbReference>
<dbReference type="EMBL" id="JAEHOD010000068">
    <property type="protein sequence ID" value="KAG2432310.1"/>
    <property type="molecule type" value="Genomic_DNA"/>
</dbReference>
<dbReference type="InterPro" id="IPR053905">
    <property type="entry name" value="EF-G-like_DII"/>
</dbReference>